<dbReference type="Proteomes" id="UP000821853">
    <property type="component" value="Chromosome 8"/>
</dbReference>
<evidence type="ECO:0000313" key="3">
    <source>
        <dbReference type="Proteomes" id="UP000821853"/>
    </source>
</evidence>
<reference evidence="2 3" key="1">
    <citation type="journal article" date="2020" name="Cell">
        <title>Large-Scale Comparative Analyses of Tick Genomes Elucidate Their Genetic Diversity and Vector Capacities.</title>
        <authorList>
            <consortium name="Tick Genome and Microbiome Consortium (TIGMIC)"/>
            <person name="Jia N."/>
            <person name="Wang J."/>
            <person name="Shi W."/>
            <person name="Du L."/>
            <person name="Sun Y."/>
            <person name="Zhan W."/>
            <person name="Jiang J.F."/>
            <person name="Wang Q."/>
            <person name="Zhang B."/>
            <person name="Ji P."/>
            <person name="Bell-Sakyi L."/>
            <person name="Cui X.M."/>
            <person name="Yuan T.T."/>
            <person name="Jiang B.G."/>
            <person name="Yang W.F."/>
            <person name="Lam T.T."/>
            <person name="Chang Q.C."/>
            <person name="Ding S.J."/>
            <person name="Wang X.J."/>
            <person name="Zhu J.G."/>
            <person name="Ruan X.D."/>
            <person name="Zhao L."/>
            <person name="Wei J.T."/>
            <person name="Ye R.Z."/>
            <person name="Que T.C."/>
            <person name="Du C.H."/>
            <person name="Zhou Y.H."/>
            <person name="Cheng J.X."/>
            <person name="Dai P.F."/>
            <person name="Guo W.B."/>
            <person name="Han X.H."/>
            <person name="Huang E.J."/>
            <person name="Li L.F."/>
            <person name="Wei W."/>
            <person name="Gao Y.C."/>
            <person name="Liu J.Z."/>
            <person name="Shao H.Z."/>
            <person name="Wang X."/>
            <person name="Wang C.C."/>
            <person name="Yang T.C."/>
            <person name="Huo Q.B."/>
            <person name="Li W."/>
            <person name="Chen H.Y."/>
            <person name="Chen S.E."/>
            <person name="Zhou L.G."/>
            <person name="Ni X.B."/>
            <person name="Tian J.H."/>
            <person name="Sheng Y."/>
            <person name="Liu T."/>
            <person name="Pan Y.S."/>
            <person name="Xia L.Y."/>
            <person name="Li J."/>
            <person name="Zhao F."/>
            <person name="Cao W.C."/>
        </authorList>
    </citation>
    <scope>NUCLEOTIDE SEQUENCE [LARGE SCALE GENOMIC DNA]</scope>
    <source>
        <strain evidence="2">HaeL-2018</strain>
    </source>
</reference>
<comment type="caution">
    <text evidence="2">The sequence shown here is derived from an EMBL/GenBank/DDBJ whole genome shotgun (WGS) entry which is preliminary data.</text>
</comment>
<accession>A0A9J6GWP6</accession>
<protein>
    <submittedName>
        <fullName evidence="2">Uncharacterized protein</fullName>
    </submittedName>
</protein>
<dbReference type="EMBL" id="JABSTR010000010">
    <property type="protein sequence ID" value="KAH9379901.1"/>
    <property type="molecule type" value="Genomic_DNA"/>
</dbReference>
<feature type="region of interest" description="Disordered" evidence="1">
    <location>
        <begin position="9"/>
        <end position="32"/>
    </location>
</feature>
<evidence type="ECO:0000313" key="2">
    <source>
        <dbReference type="EMBL" id="KAH9379901.1"/>
    </source>
</evidence>
<sequence length="210" mass="23868">MPFCWEPFEDVERGRPDPELRAGGPPQRMEPEAMPGERLLFTEETAKSWYENHQASLALWKICKDDLKRAFTHQYRQQRAEVLLQTMAQVQMNNHQLRVRSSPSDFPRRPWASEEKKVQTLLKGVKCDIFGGLFRNHPTTVSEFVTEATNIERALQASASHYHRLTGGPSVTTLAHNHRETLAAEPEIFATLFVVTSGKNLTLPSLVVSS</sequence>
<feature type="compositionally biased region" description="Basic and acidic residues" evidence="1">
    <location>
        <begin position="10"/>
        <end position="20"/>
    </location>
</feature>
<gene>
    <name evidence="2" type="ORF">HPB48_001003</name>
</gene>
<proteinExistence type="predicted"/>
<evidence type="ECO:0000256" key="1">
    <source>
        <dbReference type="SAM" id="MobiDB-lite"/>
    </source>
</evidence>
<organism evidence="2 3">
    <name type="scientific">Haemaphysalis longicornis</name>
    <name type="common">Bush tick</name>
    <dbReference type="NCBI Taxonomy" id="44386"/>
    <lineage>
        <taxon>Eukaryota</taxon>
        <taxon>Metazoa</taxon>
        <taxon>Ecdysozoa</taxon>
        <taxon>Arthropoda</taxon>
        <taxon>Chelicerata</taxon>
        <taxon>Arachnida</taxon>
        <taxon>Acari</taxon>
        <taxon>Parasitiformes</taxon>
        <taxon>Ixodida</taxon>
        <taxon>Ixodoidea</taxon>
        <taxon>Ixodidae</taxon>
        <taxon>Haemaphysalinae</taxon>
        <taxon>Haemaphysalis</taxon>
    </lineage>
</organism>
<name>A0A9J6GWP6_HAELO</name>
<dbReference type="AlphaFoldDB" id="A0A9J6GWP6"/>
<dbReference type="VEuPathDB" id="VectorBase:HLOH_058705"/>
<keyword evidence="3" id="KW-1185">Reference proteome</keyword>